<dbReference type="Proteomes" id="UP000320513">
    <property type="component" value="Unassembled WGS sequence"/>
</dbReference>
<protein>
    <submittedName>
        <fullName evidence="2">DUF222 domain-containing protein</fullName>
    </submittedName>
</protein>
<accession>A0A557WKM9</accession>
<reference evidence="2 3" key="1">
    <citation type="submission" date="2019-07" db="EMBL/GenBank/DDBJ databases">
        <title>New Mycobacterium species.</title>
        <authorList>
            <person name="Tortoli E."/>
            <person name="Ghielmetti G."/>
            <person name="Friedel U."/>
            <person name="Trovato A."/>
        </authorList>
    </citation>
    <scope>NUCLEOTIDE SEQUENCE [LARGE SCALE GENOMIC DNA]</scope>
    <source>
        <strain evidence="2 3">16-83</strain>
    </source>
</reference>
<name>A0A557WKM9_9MYCO</name>
<evidence type="ECO:0000313" key="2">
    <source>
        <dbReference type="EMBL" id="TVS73832.1"/>
    </source>
</evidence>
<dbReference type="RefSeq" id="WP_145039863.1">
    <property type="nucleotide sequence ID" value="NZ_VMQU01000405.1"/>
</dbReference>
<evidence type="ECO:0000259" key="1">
    <source>
        <dbReference type="Pfam" id="PF02720"/>
    </source>
</evidence>
<keyword evidence="3" id="KW-1185">Reference proteome</keyword>
<dbReference type="EMBL" id="VMQU01000405">
    <property type="protein sequence ID" value="TVS73832.1"/>
    <property type="molecule type" value="Genomic_DNA"/>
</dbReference>
<dbReference type="InterPro" id="IPR003870">
    <property type="entry name" value="DUF222"/>
</dbReference>
<gene>
    <name evidence="2" type="ORF">FPZ47_28115</name>
</gene>
<feature type="non-terminal residue" evidence="2">
    <location>
        <position position="87"/>
    </location>
</feature>
<feature type="domain" description="DUF222" evidence="1">
    <location>
        <begin position="22"/>
        <end position="86"/>
    </location>
</feature>
<dbReference type="AlphaFoldDB" id="A0A557WKM9"/>
<organism evidence="2 3">
    <name type="scientific">Mycobacterium helveticum</name>
    <dbReference type="NCBI Taxonomy" id="2592811"/>
    <lineage>
        <taxon>Bacteria</taxon>
        <taxon>Bacillati</taxon>
        <taxon>Actinomycetota</taxon>
        <taxon>Actinomycetes</taxon>
        <taxon>Mycobacteriales</taxon>
        <taxon>Mycobacteriaceae</taxon>
        <taxon>Mycobacterium</taxon>
    </lineage>
</organism>
<comment type="caution">
    <text evidence="2">The sequence shown here is derived from an EMBL/GenBank/DDBJ whole genome shotgun (WGS) entry which is preliminary data.</text>
</comment>
<sequence length="87" mass="9404">DAAVDRLLGHDCEALTTPELLAWLARVEKVRRRLPALEHAVINTLAHQATPEELGGTLSHAVAEAALITRTDASRRVRAAADLGPRH</sequence>
<proteinExistence type="predicted"/>
<feature type="non-terminal residue" evidence="2">
    <location>
        <position position="1"/>
    </location>
</feature>
<evidence type="ECO:0000313" key="3">
    <source>
        <dbReference type="Proteomes" id="UP000320513"/>
    </source>
</evidence>
<dbReference type="Pfam" id="PF02720">
    <property type="entry name" value="DUF222"/>
    <property type="match status" value="1"/>
</dbReference>